<reference evidence="1 2" key="1">
    <citation type="submission" date="2020-08" db="EMBL/GenBank/DDBJ databases">
        <title>Sequencing the genomes of 1000 actinobacteria strains.</title>
        <authorList>
            <person name="Klenk H.-P."/>
        </authorList>
    </citation>
    <scope>NUCLEOTIDE SEQUENCE [LARGE SCALE GENOMIC DNA]</scope>
    <source>
        <strain evidence="1 2">DSM 45084</strain>
    </source>
</reference>
<evidence type="ECO:0000313" key="1">
    <source>
        <dbReference type="EMBL" id="MBB4966329.1"/>
    </source>
</evidence>
<name>A0A7W7T4A8_9PSEU</name>
<sequence length="159" mass="17049">MGREVSGFEFAEGDVEIARAVVDARYPRESEIFDDTLDDFVLDPERTVRGVRLGAPVGIGIDLVSVTPYVLSAVGFLGGMVAEKVVEDAYGAVRDRVRRAIVRRREGRAPEAVDAAEAEQVRVLVVVHLVGQGAEQTVAEDVARHVVVEALGHDIGTAG</sequence>
<dbReference type="Proteomes" id="UP000542674">
    <property type="component" value="Unassembled WGS sequence"/>
</dbReference>
<gene>
    <name evidence="1" type="ORF">F4559_003688</name>
</gene>
<proteinExistence type="predicted"/>
<dbReference type="AlphaFoldDB" id="A0A7W7T4A8"/>
<organism evidence="1 2">
    <name type="scientific">Saccharothrix violaceirubra</name>
    <dbReference type="NCBI Taxonomy" id="413306"/>
    <lineage>
        <taxon>Bacteria</taxon>
        <taxon>Bacillati</taxon>
        <taxon>Actinomycetota</taxon>
        <taxon>Actinomycetes</taxon>
        <taxon>Pseudonocardiales</taxon>
        <taxon>Pseudonocardiaceae</taxon>
        <taxon>Saccharothrix</taxon>
    </lineage>
</organism>
<dbReference type="EMBL" id="JACHJS010000001">
    <property type="protein sequence ID" value="MBB4966329.1"/>
    <property type="molecule type" value="Genomic_DNA"/>
</dbReference>
<evidence type="ECO:0000313" key="2">
    <source>
        <dbReference type="Proteomes" id="UP000542674"/>
    </source>
</evidence>
<protein>
    <submittedName>
        <fullName evidence="1">Uncharacterized protein</fullName>
    </submittedName>
</protein>
<accession>A0A7W7T4A8</accession>
<dbReference type="RefSeq" id="WP_184670262.1">
    <property type="nucleotide sequence ID" value="NZ_BAABAI010000026.1"/>
</dbReference>
<keyword evidence="2" id="KW-1185">Reference proteome</keyword>
<comment type="caution">
    <text evidence="1">The sequence shown here is derived from an EMBL/GenBank/DDBJ whole genome shotgun (WGS) entry which is preliminary data.</text>
</comment>